<dbReference type="AlphaFoldDB" id="A0A3N1H221"/>
<protein>
    <submittedName>
        <fullName evidence="1">Uncharacterized protein</fullName>
    </submittedName>
</protein>
<keyword evidence="2" id="KW-1185">Reference proteome</keyword>
<accession>A0A3N1H221</accession>
<evidence type="ECO:0000313" key="2">
    <source>
        <dbReference type="Proteomes" id="UP000268727"/>
    </source>
</evidence>
<organism evidence="1 2">
    <name type="scientific">Saccharothrix texasensis</name>
    <dbReference type="NCBI Taxonomy" id="103734"/>
    <lineage>
        <taxon>Bacteria</taxon>
        <taxon>Bacillati</taxon>
        <taxon>Actinomycetota</taxon>
        <taxon>Actinomycetes</taxon>
        <taxon>Pseudonocardiales</taxon>
        <taxon>Pseudonocardiaceae</taxon>
        <taxon>Saccharothrix</taxon>
    </lineage>
</organism>
<dbReference type="RefSeq" id="WP_123742316.1">
    <property type="nucleotide sequence ID" value="NZ_RJKM01000001.1"/>
</dbReference>
<comment type="caution">
    <text evidence="1">The sequence shown here is derived from an EMBL/GenBank/DDBJ whole genome shotgun (WGS) entry which is preliminary data.</text>
</comment>
<evidence type="ECO:0000313" key="1">
    <source>
        <dbReference type="EMBL" id="ROP36302.1"/>
    </source>
</evidence>
<name>A0A3N1H221_9PSEU</name>
<gene>
    <name evidence="1" type="ORF">EDD40_1567</name>
</gene>
<dbReference type="Proteomes" id="UP000268727">
    <property type="component" value="Unassembled WGS sequence"/>
</dbReference>
<dbReference type="EMBL" id="RJKM01000001">
    <property type="protein sequence ID" value="ROP36302.1"/>
    <property type="molecule type" value="Genomic_DNA"/>
</dbReference>
<reference evidence="1 2" key="1">
    <citation type="submission" date="2018-11" db="EMBL/GenBank/DDBJ databases">
        <title>Sequencing the genomes of 1000 actinobacteria strains.</title>
        <authorList>
            <person name="Klenk H.-P."/>
        </authorList>
    </citation>
    <scope>NUCLEOTIDE SEQUENCE [LARGE SCALE GENOMIC DNA]</scope>
    <source>
        <strain evidence="1 2">DSM 44231</strain>
    </source>
</reference>
<proteinExistence type="predicted"/>
<sequence>MSDIGDINTDLSQLAHDIGEALQLAGAAGRQVMDTEPSAATVAAESVRAEAQQLPGLMAQASDRLAEAVQALGAAHTIAIVMAAS</sequence>